<dbReference type="EMBL" id="JAUDZG010000003">
    <property type="protein sequence ID" value="KAK3306819.1"/>
    <property type="molecule type" value="Genomic_DNA"/>
</dbReference>
<feature type="transmembrane region" description="Helical" evidence="1">
    <location>
        <begin position="298"/>
        <end position="319"/>
    </location>
</feature>
<dbReference type="AlphaFoldDB" id="A0AAJ0GVF8"/>
<evidence type="ECO:0000313" key="2">
    <source>
        <dbReference type="EMBL" id="KAK3306819.1"/>
    </source>
</evidence>
<keyword evidence="1" id="KW-0472">Membrane</keyword>
<accession>A0AAJ0GVF8</accession>
<reference evidence="2" key="1">
    <citation type="journal article" date="2023" name="Mol. Phylogenet. Evol.">
        <title>Genome-scale phylogeny and comparative genomics of the fungal order Sordariales.</title>
        <authorList>
            <person name="Hensen N."/>
            <person name="Bonometti L."/>
            <person name="Westerberg I."/>
            <person name="Brannstrom I.O."/>
            <person name="Guillou S."/>
            <person name="Cros-Aarteil S."/>
            <person name="Calhoun S."/>
            <person name="Haridas S."/>
            <person name="Kuo A."/>
            <person name="Mondo S."/>
            <person name="Pangilinan J."/>
            <person name="Riley R."/>
            <person name="LaButti K."/>
            <person name="Andreopoulos B."/>
            <person name="Lipzen A."/>
            <person name="Chen C."/>
            <person name="Yan M."/>
            <person name="Daum C."/>
            <person name="Ng V."/>
            <person name="Clum A."/>
            <person name="Steindorff A."/>
            <person name="Ohm R.A."/>
            <person name="Martin F."/>
            <person name="Silar P."/>
            <person name="Natvig D.O."/>
            <person name="Lalanne C."/>
            <person name="Gautier V."/>
            <person name="Ament-Velasquez S.L."/>
            <person name="Kruys A."/>
            <person name="Hutchinson M.I."/>
            <person name="Powell A.J."/>
            <person name="Barry K."/>
            <person name="Miller A.N."/>
            <person name="Grigoriev I.V."/>
            <person name="Debuchy R."/>
            <person name="Gladieux P."/>
            <person name="Hiltunen Thoren M."/>
            <person name="Johannesson H."/>
        </authorList>
    </citation>
    <scope>NUCLEOTIDE SEQUENCE</scope>
    <source>
        <strain evidence="2">CBS 333.67</strain>
    </source>
</reference>
<organism evidence="2 3">
    <name type="scientific">Chaetomium strumarium</name>
    <dbReference type="NCBI Taxonomy" id="1170767"/>
    <lineage>
        <taxon>Eukaryota</taxon>
        <taxon>Fungi</taxon>
        <taxon>Dikarya</taxon>
        <taxon>Ascomycota</taxon>
        <taxon>Pezizomycotina</taxon>
        <taxon>Sordariomycetes</taxon>
        <taxon>Sordariomycetidae</taxon>
        <taxon>Sordariales</taxon>
        <taxon>Chaetomiaceae</taxon>
        <taxon>Chaetomium</taxon>
    </lineage>
</organism>
<keyword evidence="1" id="KW-0812">Transmembrane</keyword>
<dbReference type="RefSeq" id="XP_062722599.1">
    <property type="nucleotide sequence ID" value="XM_062866203.1"/>
</dbReference>
<dbReference type="Proteomes" id="UP001273166">
    <property type="component" value="Unassembled WGS sequence"/>
</dbReference>
<protein>
    <submittedName>
        <fullName evidence="2">Uncharacterized protein</fullName>
    </submittedName>
</protein>
<keyword evidence="1" id="KW-1133">Transmembrane helix</keyword>
<evidence type="ECO:0000256" key="1">
    <source>
        <dbReference type="SAM" id="Phobius"/>
    </source>
</evidence>
<name>A0AAJ0GVF8_9PEZI</name>
<feature type="transmembrane region" description="Helical" evidence="1">
    <location>
        <begin position="331"/>
        <end position="359"/>
    </location>
</feature>
<evidence type="ECO:0000313" key="3">
    <source>
        <dbReference type="Proteomes" id="UP001273166"/>
    </source>
</evidence>
<keyword evidence="3" id="KW-1185">Reference proteome</keyword>
<proteinExistence type="predicted"/>
<sequence length="466" mass="50260">MRCLKDVPDASLRTRQLVVSEPAGSSVVRLAPAIGTGQDSTSNCHKPTAHRICPWESMATERFSSSGGGDATELLGAQVATSPVTSLPMPTNARPEARRFCIQLYAKGRSDTAQDHNRFADFVTENLGHLGPSWAITAEPPPACRRAPQEILLVQKYRQRQQAGSNQTNAAMRSWPAPADTTWSRTVWKDLENLANAFTNAASTPPWVRGQLRTIAQARRALLASLRPLDAAFNEAKGWVQAWSTRGKVTDTGEQLSSEEVIQFAQLIGSLSRSADDTAAVLDVLSPLLDERYILPEAANTFSAVTGAVVALAVAFFWWNPVGWTAGALGTAASFVAAHGTASAVTIGAGGVTAAVCGLKAKIGHDQRRLMDEVRNAKATYQDQKNYVLRTLVLILVGEEQFQHLGHQDQKNICDRMGIQISLLGENGFKAGALKTMWEELEKAYNSYCSSLRAAAVVIESSQGGE</sequence>
<comment type="caution">
    <text evidence="2">The sequence shown here is derived from an EMBL/GenBank/DDBJ whole genome shotgun (WGS) entry which is preliminary data.</text>
</comment>
<reference evidence="2" key="2">
    <citation type="submission" date="2023-06" db="EMBL/GenBank/DDBJ databases">
        <authorList>
            <consortium name="Lawrence Berkeley National Laboratory"/>
            <person name="Mondo S.J."/>
            <person name="Hensen N."/>
            <person name="Bonometti L."/>
            <person name="Westerberg I."/>
            <person name="Brannstrom I.O."/>
            <person name="Guillou S."/>
            <person name="Cros-Aarteil S."/>
            <person name="Calhoun S."/>
            <person name="Haridas S."/>
            <person name="Kuo A."/>
            <person name="Pangilinan J."/>
            <person name="Riley R."/>
            <person name="Labutti K."/>
            <person name="Andreopoulos B."/>
            <person name="Lipzen A."/>
            <person name="Chen C."/>
            <person name="Yanf M."/>
            <person name="Daum C."/>
            <person name="Ng V."/>
            <person name="Clum A."/>
            <person name="Steindorff A."/>
            <person name="Ohm R."/>
            <person name="Martin F."/>
            <person name="Silar P."/>
            <person name="Natvig D."/>
            <person name="Lalanne C."/>
            <person name="Gautier V."/>
            <person name="Ament-Velasquez S.L."/>
            <person name="Kruys A."/>
            <person name="Hutchinson M.I."/>
            <person name="Powell A.J."/>
            <person name="Barry K."/>
            <person name="Miller A.N."/>
            <person name="Grigoriev I.V."/>
            <person name="Debuchy R."/>
            <person name="Gladieux P."/>
            <person name="Thoren M.H."/>
            <person name="Johannesson H."/>
        </authorList>
    </citation>
    <scope>NUCLEOTIDE SEQUENCE</scope>
    <source>
        <strain evidence="2">CBS 333.67</strain>
    </source>
</reference>
<dbReference type="GeneID" id="87885032"/>
<gene>
    <name evidence="2" type="ORF">B0T15DRAFT_484071</name>
</gene>